<dbReference type="InterPro" id="IPR010199">
    <property type="entry name" value="CysJ"/>
</dbReference>
<evidence type="ECO:0000313" key="15">
    <source>
        <dbReference type="EMBL" id="HJH24549.1"/>
    </source>
</evidence>
<evidence type="ECO:0000256" key="5">
    <source>
        <dbReference type="ARBA" id="ARBA00022827"/>
    </source>
</evidence>
<organism evidence="15 16">
    <name type="scientific">Paenalcaligenes hominis</name>
    <dbReference type="NCBI Taxonomy" id="643674"/>
    <lineage>
        <taxon>Bacteria</taxon>
        <taxon>Pseudomonadati</taxon>
        <taxon>Pseudomonadota</taxon>
        <taxon>Betaproteobacteria</taxon>
        <taxon>Burkholderiales</taxon>
        <taxon>Alcaligenaceae</taxon>
        <taxon>Paenalcaligenes</taxon>
    </lineage>
</organism>
<dbReference type="PANTHER" id="PTHR19384">
    <property type="entry name" value="NITRIC OXIDE SYNTHASE-RELATED"/>
    <property type="match status" value="1"/>
</dbReference>
<feature type="domain" description="Flavodoxin-like" evidence="13">
    <location>
        <begin position="61"/>
        <end position="199"/>
    </location>
</feature>
<keyword evidence="8 11" id="KW-0560">Oxidoreductase</keyword>
<keyword evidence="6 11" id="KW-0521">NADP</keyword>
<evidence type="ECO:0000256" key="6">
    <source>
        <dbReference type="ARBA" id="ARBA00022857"/>
    </source>
</evidence>
<name>A0A9D2VHI6_9BURK</name>
<feature type="binding site" evidence="12">
    <location>
        <position position="409"/>
    </location>
    <ligand>
        <name>FAD</name>
        <dbReference type="ChEBI" id="CHEBI:57692"/>
    </ligand>
</feature>
<dbReference type="Pfam" id="PF00667">
    <property type="entry name" value="FAD_binding_1"/>
    <property type="match status" value="1"/>
</dbReference>
<feature type="binding site" evidence="12">
    <location>
        <position position="561"/>
    </location>
    <ligand>
        <name>NADP(+)</name>
        <dbReference type="ChEBI" id="CHEBI:58349"/>
    </ligand>
</feature>
<evidence type="ECO:0000256" key="4">
    <source>
        <dbReference type="ARBA" id="ARBA00022643"/>
    </source>
</evidence>
<dbReference type="FunFam" id="3.40.50.80:FF:000001">
    <property type="entry name" value="NADPH--cytochrome P450 reductase 1"/>
    <property type="match status" value="1"/>
</dbReference>
<feature type="binding site" evidence="12">
    <location>
        <begin position="525"/>
        <end position="529"/>
    </location>
    <ligand>
        <name>NADP(+)</name>
        <dbReference type="ChEBI" id="CHEBI:58349"/>
    </ligand>
</feature>
<dbReference type="InterPro" id="IPR017938">
    <property type="entry name" value="Riboflavin_synthase-like_b-brl"/>
</dbReference>
<dbReference type="GO" id="GO:0010181">
    <property type="term" value="F:FMN binding"/>
    <property type="evidence" value="ECO:0007669"/>
    <property type="project" value="InterPro"/>
</dbReference>
<dbReference type="SUPFAM" id="SSF52343">
    <property type="entry name" value="Ferredoxin reductase-like, C-terminal NADP-linked domain"/>
    <property type="match status" value="1"/>
</dbReference>
<reference evidence="15" key="1">
    <citation type="journal article" date="2021" name="PeerJ">
        <title>Extensive microbial diversity within the chicken gut microbiome revealed by metagenomics and culture.</title>
        <authorList>
            <person name="Gilroy R."/>
            <person name="Ravi A."/>
            <person name="Getino M."/>
            <person name="Pursley I."/>
            <person name="Horton D.L."/>
            <person name="Alikhan N.F."/>
            <person name="Baker D."/>
            <person name="Gharbi K."/>
            <person name="Hall N."/>
            <person name="Watson M."/>
            <person name="Adriaenssens E.M."/>
            <person name="Foster-Nyarko E."/>
            <person name="Jarju S."/>
            <person name="Secka A."/>
            <person name="Antonio M."/>
            <person name="Oren A."/>
            <person name="Chaudhuri R.R."/>
            <person name="La Ragione R."/>
            <person name="Hildebrand F."/>
            <person name="Pallen M.J."/>
        </authorList>
    </citation>
    <scope>NUCLEOTIDE SEQUENCE</scope>
    <source>
        <strain evidence="15">CHK175-13533</strain>
    </source>
</reference>
<feature type="binding site" evidence="12">
    <location>
        <position position="320"/>
    </location>
    <ligand>
        <name>FAD</name>
        <dbReference type="ChEBI" id="CHEBI:57692"/>
    </ligand>
</feature>
<gene>
    <name evidence="15" type="ORF">K8U84_08350</name>
</gene>
<dbReference type="InterPro" id="IPR003097">
    <property type="entry name" value="CysJ-like_FAD-binding"/>
</dbReference>
<dbReference type="GO" id="GO:0005829">
    <property type="term" value="C:cytosol"/>
    <property type="evidence" value="ECO:0007669"/>
    <property type="project" value="TreeGrafter"/>
</dbReference>
<feature type="binding site" evidence="12">
    <location>
        <begin position="418"/>
        <end position="421"/>
    </location>
    <ligand>
        <name>FAD</name>
        <dbReference type="ChEBI" id="CHEBI:57692"/>
    </ligand>
</feature>
<dbReference type="EC" id="1.8.1.2" evidence="11"/>
<dbReference type="InterPro" id="IPR023173">
    <property type="entry name" value="NADPH_Cyt_P450_Rdtase_alpha"/>
</dbReference>
<keyword evidence="9 11" id="KW-0198">Cysteine biosynthesis</keyword>
<feature type="binding site" evidence="12">
    <location>
        <begin position="150"/>
        <end position="159"/>
    </location>
    <ligand>
        <name>FMN</name>
        <dbReference type="ChEBI" id="CHEBI:58210"/>
    </ligand>
</feature>
<comment type="caution">
    <text evidence="15">The sequence shown here is derived from an EMBL/GenBank/DDBJ whole genome shotgun (WGS) entry which is preliminary data.</text>
</comment>
<dbReference type="InterPro" id="IPR039261">
    <property type="entry name" value="FNR_nucleotide-bd"/>
</dbReference>
<evidence type="ECO:0000256" key="3">
    <source>
        <dbReference type="ARBA" id="ARBA00022630"/>
    </source>
</evidence>
<feature type="binding site" evidence="12">
    <location>
        <begin position="403"/>
        <end position="405"/>
    </location>
    <ligand>
        <name>FAD</name>
        <dbReference type="ChEBI" id="CHEBI:57692"/>
    </ligand>
</feature>
<feature type="domain" description="FAD-binding FR-type" evidence="14">
    <location>
        <begin position="231"/>
        <end position="447"/>
    </location>
</feature>
<dbReference type="Pfam" id="PF00258">
    <property type="entry name" value="Flavodoxin_1"/>
    <property type="match status" value="1"/>
</dbReference>
<feature type="binding site" evidence="12">
    <location>
        <begin position="114"/>
        <end position="117"/>
    </location>
    <ligand>
        <name>FMN</name>
        <dbReference type="ChEBI" id="CHEBI:58210"/>
    </ligand>
</feature>
<dbReference type="InterPro" id="IPR008254">
    <property type="entry name" value="Flavodoxin/NO_synth"/>
</dbReference>
<reference evidence="15" key="2">
    <citation type="submission" date="2021-09" db="EMBL/GenBank/DDBJ databases">
        <authorList>
            <person name="Gilroy R."/>
        </authorList>
    </citation>
    <scope>NUCLEOTIDE SEQUENCE</scope>
    <source>
        <strain evidence="15">CHK175-13533</strain>
    </source>
</reference>
<keyword evidence="4 11" id="KW-0288">FMN</keyword>
<keyword evidence="7 11" id="KW-0249">Electron transport</keyword>
<keyword evidence="2 11" id="KW-0028">Amino-acid biosynthesis</keyword>
<dbReference type="SUPFAM" id="SSF52218">
    <property type="entry name" value="Flavoproteins"/>
    <property type="match status" value="1"/>
</dbReference>
<evidence type="ECO:0000259" key="13">
    <source>
        <dbReference type="PROSITE" id="PS50902"/>
    </source>
</evidence>
<sequence length="599" mass="66391">MMVSDDLLNRVHTLTDHELAWLSGYCWARLQNTALLSGSDSAQPLPIVHPESATAVVTRQVLILSGSQTGNARRIAEQLHEQLQDLHANLRLENLGDYKARQLAEEDIVLVVCSTQGEGDYPEEAISFAKFLFGKRAPDLSQLSFAVLALGDSSYPLYCEAGKQLDQRLAELGATRLFERIDCDLSYEAEAAQWRQNIRGVLHEQLTLRHAPSVGASSSPVAASAPSYAKGKPFTATLVTKQKITARTANKNVQHLEIDLGDSGISYQPGDALGVYVQNTPDIVQAFLDALPFTGEETVQLGTGLELTLQDALSQHLELTQNSAVMVKKWAELSQNSELLQCITEPTALDTLARHTPLLALIQRYPAAALSAQAWVDFLRPLTPRMYSIASSQAEVGPEVHLTLGLVQYTHENQPYAGAASAYLGLQLEEGDELEVFVEPNPRFRLPPDPSTPIIMIGSGTGIAPFRAFMQQREADEASGGAWLIFGNQRFTDDFLYQSEWQRWHKLGLLQHTHFAWSRQNPNVKTYVQHRVQEQGATLWQWLQQGAHVYVCGDANHMAKDVEAALIALIQTHGALDSGDAEAYLDQLRDERRYQRDVY</sequence>
<feature type="binding site" evidence="12">
    <location>
        <begin position="67"/>
        <end position="72"/>
    </location>
    <ligand>
        <name>FMN</name>
        <dbReference type="ChEBI" id="CHEBI:58210"/>
    </ligand>
</feature>
<keyword evidence="3 11" id="KW-0285">Flavoprotein</keyword>
<dbReference type="Gene3D" id="3.40.50.360">
    <property type="match status" value="1"/>
</dbReference>
<evidence type="ECO:0000256" key="12">
    <source>
        <dbReference type="PIRSR" id="PIRSR000207-1"/>
    </source>
</evidence>
<dbReference type="CDD" id="cd06199">
    <property type="entry name" value="SiR"/>
    <property type="match status" value="1"/>
</dbReference>
<evidence type="ECO:0000256" key="9">
    <source>
        <dbReference type="ARBA" id="ARBA00023192"/>
    </source>
</evidence>
<dbReference type="Gene3D" id="1.20.990.10">
    <property type="entry name" value="NADPH-cytochrome p450 Reductase, Chain A, domain 3"/>
    <property type="match status" value="1"/>
</dbReference>
<comment type="catalytic activity">
    <reaction evidence="10 11">
        <text>hydrogen sulfide + 3 NADP(+) + 3 H2O = sulfite + 3 NADPH + 4 H(+)</text>
        <dbReference type="Rhea" id="RHEA:13801"/>
        <dbReference type="ChEBI" id="CHEBI:15377"/>
        <dbReference type="ChEBI" id="CHEBI:15378"/>
        <dbReference type="ChEBI" id="CHEBI:17359"/>
        <dbReference type="ChEBI" id="CHEBI:29919"/>
        <dbReference type="ChEBI" id="CHEBI:57783"/>
        <dbReference type="ChEBI" id="CHEBI:58349"/>
        <dbReference type="EC" id="1.8.1.2"/>
    </reaction>
</comment>
<feature type="binding site" evidence="12">
    <location>
        <begin position="518"/>
        <end position="519"/>
    </location>
    <ligand>
        <name>NADP(+)</name>
        <dbReference type="ChEBI" id="CHEBI:58349"/>
    </ligand>
</feature>
<dbReference type="InterPro" id="IPR017927">
    <property type="entry name" value="FAD-bd_FR_type"/>
</dbReference>
<dbReference type="Proteomes" id="UP000700248">
    <property type="component" value="Unassembled WGS sequence"/>
</dbReference>
<feature type="binding site" evidence="12">
    <location>
        <position position="599"/>
    </location>
    <ligand>
        <name>FAD</name>
        <dbReference type="ChEBI" id="CHEBI:57692"/>
    </ligand>
</feature>
<comment type="subunit">
    <text evidence="11">Alpha(8)-beta(8). The alpha component is a flavoprotein, the beta component is a hemoprotein.</text>
</comment>
<comment type="function">
    <text evidence="11">Component of the sulfite reductase complex that catalyzes the 6-electron reduction of sulfite to sulfide. This is one of several activities required for the biosynthesis of L-cysteine from sulfate. The flavoprotein component catalyzes the electron flow from NADPH -&gt; FAD -&gt; FMN to the hemoprotein component.</text>
</comment>
<dbReference type="AlphaFoldDB" id="A0A9D2VHI6"/>
<keyword evidence="1 11" id="KW-0813">Transport</keyword>
<dbReference type="GO" id="GO:0050660">
    <property type="term" value="F:flavin adenine dinucleotide binding"/>
    <property type="evidence" value="ECO:0007669"/>
    <property type="project" value="InterPro"/>
</dbReference>
<evidence type="ECO:0000259" key="14">
    <source>
        <dbReference type="PROSITE" id="PS51384"/>
    </source>
</evidence>
<comment type="cofactor">
    <cofactor evidence="11 12">
        <name>FAD</name>
        <dbReference type="ChEBI" id="CHEBI:57692"/>
    </cofactor>
    <text evidence="11 12">Binds 1 FAD per subunit.</text>
</comment>
<protein>
    <recommendedName>
        <fullName evidence="11">Sulfite reductase [NADPH] flavoprotein alpha-component</fullName>
        <shortName evidence="11">SiR-FP</shortName>
        <ecNumber evidence="11">1.8.1.2</ecNumber>
    </recommendedName>
</protein>
<evidence type="ECO:0000256" key="11">
    <source>
        <dbReference type="PIRNR" id="PIRNR000207"/>
    </source>
</evidence>
<evidence type="ECO:0000256" key="8">
    <source>
        <dbReference type="ARBA" id="ARBA00023002"/>
    </source>
</evidence>
<accession>A0A9D2VHI6</accession>
<keyword evidence="5 11" id="KW-0274">FAD</keyword>
<dbReference type="RefSeq" id="WP_276831284.1">
    <property type="nucleotide sequence ID" value="NZ_DYTQ01000096.1"/>
</dbReference>
<dbReference type="InterPro" id="IPR029039">
    <property type="entry name" value="Flavoprotein-like_sf"/>
</dbReference>
<dbReference type="SUPFAM" id="SSF63380">
    <property type="entry name" value="Riboflavin synthase domain-like"/>
    <property type="match status" value="1"/>
</dbReference>
<comment type="pathway">
    <text evidence="11">Sulfur metabolism; hydrogen sulfide biosynthesis; hydrogen sulfide from sulfite (NADPH route): step 1/1.</text>
</comment>
<proteinExistence type="predicted"/>
<evidence type="ECO:0000256" key="7">
    <source>
        <dbReference type="ARBA" id="ARBA00022982"/>
    </source>
</evidence>
<dbReference type="PIRSF" id="PIRSF000207">
    <property type="entry name" value="SiR-FP_CysJ"/>
    <property type="match status" value="1"/>
</dbReference>
<dbReference type="PRINTS" id="PR00371">
    <property type="entry name" value="FPNCR"/>
</dbReference>
<dbReference type="PROSITE" id="PS50902">
    <property type="entry name" value="FLAVODOXIN_LIKE"/>
    <property type="match status" value="1"/>
</dbReference>
<evidence type="ECO:0000256" key="1">
    <source>
        <dbReference type="ARBA" id="ARBA00022448"/>
    </source>
</evidence>
<dbReference type="InterPro" id="IPR001433">
    <property type="entry name" value="OxRdtase_FAD/NAD-bd"/>
</dbReference>
<dbReference type="PROSITE" id="PS51384">
    <property type="entry name" value="FAD_FR"/>
    <property type="match status" value="1"/>
</dbReference>
<dbReference type="Gene3D" id="2.40.30.10">
    <property type="entry name" value="Translation factors"/>
    <property type="match status" value="1"/>
</dbReference>
<feature type="binding site" evidence="12">
    <location>
        <begin position="385"/>
        <end position="388"/>
    </location>
    <ligand>
        <name>FAD</name>
        <dbReference type="ChEBI" id="CHEBI:57692"/>
    </ligand>
</feature>
<dbReference type="GO" id="GO:0019344">
    <property type="term" value="P:cysteine biosynthetic process"/>
    <property type="evidence" value="ECO:0007669"/>
    <property type="project" value="UniProtKB-KW"/>
</dbReference>
<dbReference type="EMBL" id="DYTQ01000096">
    <property type="protein sequence ID" value="HJH24549.1"/>
    <property type="molecule type" value="Genomic_DNA"/>
</dbReference>
<dbReference type="PRINTS" id="PR00369">
    <property type="entry name" value="FLAVODOXIN"/>
</dbReference>
<comment type="cofactor">
    <cofactor evidence="11 12">
        <name>FMN</name>
        <dbReference type="ChEBI" id="CHEBI:58210"/>
    </cofactor>
    <text evidence="11 12">Binds 1 FMN per subunit.</text>
</comment>
<dbReference type="NCBIfam" id="TIGR01931">
    <property type="entry name" value="cysJ"/>
    <property type="match status" value="1"/>
</dbReference>
<dbReference type="Gene3D" id="3.40.50.80">
    <property type="entry name" value="Nucleotide-binding domain of ferredoxin-NADP reductase (FNR) module"/>
    <property type="match status" value="1"/>
</dbReference>
<dbReference type="InterPro" id="IPR001709">
    <property type="entry name" value="Flavoprot_Pyr_Nucl_cyt_Rdtase"/>
</dbReference>
<evidence type="ECO:0000256" key="10">
    <source>
        <dbReference type="ARBA" id="ARBA00052219"/>
    </source>
</evidence>
<dbReference type="InterPro" id="IPR001094">
    <property type="entry name" value="Flavdoxin-like"/>
</dbReference>
<evidence type="ECO:0000256" key="2">
    <source>
        <dbReference type="ARBA" id="ARBA00022605"/>
    </source>
</evidence>
<evidence type="ECO:0000313" key="16">
    <source>
        <dbReference type="Proteomes" id="UP000700248"/>
    </source>
</evidence>
<dbReference type="GO" id="GO:0004783">
    <property type="term" value="F:sulfite reductase (NADPH) activity"/>
    <property type="evidence" value="ECO:0007669"/>
    <property type="project" value="UniProtKB-EC"/>
</dbReference>
<dbReference type="PANTHER" id="PTHR19384:SF128">
    <property type="entry name" value="NADPH OXIDOREDUCTASE A"/>
    <property type="match status" value="1"/>
</dbReference>
<dbReference type="Pfam" id="PF00175">
    <property type="entry name" value="NAD_binding_1"/>
    <property type="match status" value="1"/>
</dbReference>